<dbReference type="InterPro" id="IPR003329">
    <property type="entry name" value="Cytidylyl_trans"/>
</dbReference>
<dbReference type="GO" id="GO:0009103">
    <property type="term" value="P:lipopolysaccharide biosynthetic process"/>
    <property type="evidence" value="ECO:0007669"/>
    <property type="project" value="UniProtKB-KW"/>
</dbReference>
<keyword evidence="2 4" id="KW-0548">Nucleotidyltransferase</keyword>
<dbReference type="eggNOG" id="COG1212">
    <property type="taxonomic scope" value="Bacteria"/>
</dbReference>
<dbReference type="PANTHER" id="PTHR42866">
    <property type="entry name" value="3-DEOXY-MANNO-OCTULOSONATE CYTIDYLYLTRANSFERASE"/>
    <property type="match status" value="1"/>
</dbReference>
<evidence type="ECO:0000313" key="5">
    <source>
        <dbReference type="Proteomes" id="UP000003730"/>
    </source>
</evidence>
<keyword evidence="5" id="KW-1185">Reference proteome</keyword>
<comment type="caution">
    <text evidence="4">The sequence shown here is derived from an EMBL/GenBank/DDBJ whole genome shotgun (WGS) entry which is preliminary data.</text>
</comment>
<dbReference type="Pfam" id="PF02348">
    <property type="entry name" value="CTP_transf_3"/>
    <property type="match status" value="1"/>
</dbReference>
<dbReference type="RefSeq" id="WP_008637907.1">
    <property type="nucleotide sequence ID" value="NZ_AFXZ01000036.1"/>
</dbReference>
<dbReference type="PATRIC" id="fig|1046627.3.peg.2010"/>
<dbReference type="GO" id="GO:0005829">
    <property type="term" value="C:cytosol"/>
    <property type="evidence" value="ECO:0007669"/>
    <property type="project" value="TreeGrafter"/>
</dbReference>
<evidence type="ECO:0000256" key="1">
    <source>
        <dbReference type="ARBA" id="ARBA00022679"/>
    </source>
</evidence>
<name>G2EES0_9FLAO</name>
<protein>
    <submittedName>
        <fullName evidence="4">3-deoxy-manno-octulosonate cytidylyltransferase</fullName>
        <ecNumber evidence="4">2.7.7.38</ecNumber>
    </submittedName>
</protein>
<dbReference type="InterPro" id="IPR004528">
    <property type="entry name" value="KdsB"/>
</dbReference>
<evidence type="ECO:0000256" key="2">
    <source>
        <dbReference type="ARBA" id="ARBA00022695"/>
    </source>
</evidence>
<dbReference type="OrthoDB" id="9815559at2"/>
<proteinExistence type="predicted"/>
<reference evidence="4 5" key="1">
    <citation type="journal article" date="2008" name="Int. J. Syst. Evol. Microbiol.">
        <title>Bizionia argentinensis sp. nov., isolated from surface marine water in Antarctica.</title>
        <authorList>
            <person name="Bercovich A."/>
            <person name="Vazquez S.C."/>
            <person name="Yankilevich P."/>
            <person name="Coria S.H."/>
            <person name="Foti M."/>
            <person name="Hernandez E."/>
            <person name="Vidal A."/>
            <person name="Ruberto L."/>
            <person name="Melo C."/>
            <person name="Marenssi S."/>
            <person name="Criscuolo M."/>
            <person name="Memoli M."/>
            <person name="Arguelles M."/>
            <person name="Mac Cormack W.P."/>
        </authorList>
    </citation>
    <scope>NUCLEOTIDE SEQUENCE [LARGE SCALE GENOMIC DNA]</scope>
    <source>
        <strain evidence="4 5">JUB59</strain>
    </source>
</reference>
<dbReference type="CDD" id="cd02517">
    <property type="entry name" value="CMP-KDO-Synthetase"/>
    <property type="match status" value="1"/>
</dbReference>
<dbReference type="EC" id="2.7.7.38" evidence="4"/>
<dbReference type="InterPro" id="IPR029044">
    <property type="entry name" value="Nucleotide-diphossugar_trans"/>
</dbReference>
<accession>G2EES0</accession>
<evidence type="ECO:0000313" key="4">
    <source>
        <dbReference type="EMBL" id="EGV42982.1"/>
    </source>
</evidence>
<dbReference type="AlphaFoldDB" id="G2EES0"/>
<dbReference type="NCBIfam" id="NF009905">
    <property type="entry name" value="PRK13368.1"/>
    <property type="match status" value="1"/>
</dbReference>
<evidence type="ECO:0000256" key="3">
    <source>
        <dbReference type="ARBA" id="ARBA00022985"/>
    </source>
</evidence>
<dbReference type="Gene3D" id="3.90.550.10">
    <property type="entry name" value="Spore Coat Polysaccharide Biosynthesis Protein SpsA, Chain A"/>
    <property type="match status" value="1"/>
</dbReference>
<gene>
    <name evidence="4" type="ORF">BZARG_1634</name>
</gene>
<keyword evidence="1 4" id="KW-0808">Transferase</keyword>
<dbReference type="Proteomes" id="UP000003730">
    <property type="component" value="Unassembled WGS sequence"/>
</dbReference>
<dbReference type="EMBL" id="AFXZ01000036">
    <property type="protein sequence ID" value="EGV42982.1"/>
    <property type="molecule type" value="Genomic_DNA"/>
</dbReference>
<dbReference type="SUPFAM" id="SSF53448">
    <property type="entry name" value="Nucleotide-diphospho-sugar transferases"/>
    <property type="match status" value="1"/>
</dbReference>
<dbReference type="GO" id="GO:0008690">
    <property type="term" value="F:3-deoxy-manno-octulosonate cytidylyltransferase activity"/>
    <property type="evidence" value="ECO:0007669"/>
    <property type="project" value="UniProtKB-EC"/>
</dbReference>
<dbReference type="STRING" id="1046627.BZARG_1634"/>
<keyword evidence="3" id="KW-0448">Lipopolysaccharide biosynthesis</keyword>
<sequence>MKDFVVVIPARYESSRLPGKPLIDLNGKSLLLRTYEQCCKAVRKESVYVATDDERIYKYCIDHKIQVEKTAKTCLTGTDRVAEFAKKIAAKSYINVQGDEPLMNPEDIIKVINAVIQFPNDIINGYASIEEEEQYLSLTIPKVVFRPDKRLLYMSRSPIPGNKSGNFRKSWRQICVYGFPKDTLIEFANQKDKLTLEAEEDIEILRFLELGYEVRMLELSSDSLAVDTPEDADKVRKILGQLE</sequence>
<organism evidence="4 5">
    <name type="scientific">Bizionia argentinensis JUB59</name>
    <dbReference type="NCBI Taxonomy" id="1046627"/>
    <lineage>
        <taxon>Bacteria</taxon>
        <taxon>Pseudomonadati</taxon>
        <taxon>Bacteroidota</taxon>
        <taxon>Flavobacteriia</taxon>
        <taxon>Flavobacteriales</taxon>
        <taxon>Flavobacteriaceae</taxon>
        <taxon>Bizionia</taxon>
    </lineage>
</organism>
<dbReference type="NCBIfam" id="NF003952">
    <property type="entry name" value="PRK05450.1-5"/>
    <property type="match status" value="1"/>
</dbReference>
<dbReference type="PANTHER" id="PTHR42866:SF2">
    <property type="entry name" value="3-DEOXY-MANNO-OCTULOSONATE CYTIDYLYLTRANSFERASE, MITOCHONDRIAL"/>
    <property type="match status" value="1"/>
</dbReference>